<evidence type="ECO:0000256" key="2">
    <source>
        <dbReference type="ARBA" id="ARBA00022705"/>
    </source>
</evidence>
<evidence type="ECO:0000256" key="11">
    <source>
        <dbReference type="ARBA" id="ARBA00067609"/>
    </source>
</evidence>
<dbReference type="InterPro" id="IPR008971">
    <property type="entry name" value="HSP40/DnaJ_pept-bd"/>
</dbReference>
<dbReference type="Pfam" id="PF00684">
    <property type="entry name" value="DnaJ_CXXCXGXG"/>
    <property type="match status" value="1"/>
</dbReference>
<dbReference type="PROSITE" id="PS00636">
    <property type="entry name" value="DNAJ_1"/>
    <property type="match status" value="1"/>
</dbReference>
<dbReference type="InterPro" id="IPR036410">
    <property type="entry name" value="HSP_DnaJ_Cys-rich_dom_sf"/>
</dbReference>
<dbReference type="GO" id="GO:0016491">
    <property type="term" value="F:oxidoreductase activity"/>
    <property type="evidence" value="ECO:0007669"/>
    <property type="project" value="UniProtKB-KW"/>
</dbReference>
<dbReference type="InterPro" id="IPR002939">
    <property type="entry name" value="DnaJ_C"/>
</dbReference>
<feature type="binding site" evidence="12">
    <location>
        <position position="191"/>
    </location>
    <ligand>
        <name>Zn(2+)</name>
        <dbReference type="ChEBI" id="CHEBI:29105"/>
        <label>2</label>
    </ligand>
</feature>
<protein>
    <recommendedName>
        <fullName evidence="11 12">Chaperone protein DnaJ</fullName>
    </recommendedName>
</protein>
<dbReference type="InterPro" id="IPR018253">
    <property type="entry name" value="DnaJ_domain_CS"/>
</dbReference>
<keyword evidence="4 12" id="KW-0677">Repeat</keyword>
<dbReference type="Pfam" id="PF01556">
    <property type="entry name" value="DnaJ_C"/>
    <property type="match status" value="1"/>
</dbReference>
<dbReference type="SUPFAM" id="SSF57938">
    <property type="entry name" value="DnaJ/Hsp40 cysteine-rich domain"/>
    <property type="match status" value="1"/>
</dbReference>
<feature type="binding site" evidence="12">
    <location>
        <position position="155"/>
    </location>
    <ligand>
        <name>Zn(2+)</name>
        <dbReference type="ChEBI" id="CHEBI:29105"/>
        <label>1</label>
    </ligand>
</feature>
<dbReference type="InterPro" id="IPR001623">
    <property type="entry name" value="DnaJ_domain"/>
</dbReference>
<feature type="repeat" description="CXXCXGXG motif" evidence="12">
    <location>
        <begin position="191"/>
        <end position="198"/>
    </location>
</feature>
<gene>
    <name evidence="12 16" type="primary">dnaJ</name>
    <name evidence="16" type="ORF">KFK14_16030</name>
</gene>
<organism evidence="16 17">
    <name type="scientific">Sphingobium phenoxybenzoativorans</name>
    <dbReference type="NCBI Taxonomy" id="1592790"/>
    <lineage>
        <taxon>Bacteria</taxon>
        <taxon>Pseudomonadati</taxon>
        <taxon>Pseudomonadota</taxon>
        <taxon>Alphaproteobacteria</taxon>
        <taxon>Sphingomonadales</taxon>
        <taxon>Sphingomonadaceae</taxon>
        <taxon>Sphingobium</taxon>
    </lineage>
</organism>
<evidence type="ECO:0000256" key="12">
    <source>
        <dbReference type="HAMAP-Rule" id="MF_01152"/>
    </source>
</evidence>
<dbReference type="GO" id="GO:0031072">
    <property type="term" value="F:heat shock protein binding"/>
    <property type="evidence" value="ECO:0007669"/>
    <property type="project" value="InterPro"/>
</dbReference>
<dbReference type="EMBL" id="CP073910">
    <property type="protein sequence ID" value="QUT04547.1"/>
    <property type="molecule type" value="Genomic_DNA"/>
</dbReference>
<feature type="binding site" evidence="12">
    <location>
        <position position="194"/>
    </location>
    <ligand>
        <name>Zn(2+)</name>
        <dbReference type="ChEBI" id="CHEBI:29105"/>
        <label>2</label>
    </ligand>
</feature>
<evidence type="ECO:0000256" key="5">
    <source>
        <dbReference type="ARBA" id="ARBA00022771"/>
    </source>
</evidence>
<dbReference type="GO" id="GO:0006260">
    <property type="term" value="P:DNA replication"/>
    <property type="evidence" value="ECO:0007669"/>
    <property type="project" value="UniProtKB-KW"/>
</dbReference>
<feature type="binding site" evidence="12">
    <location>
        <position position="172"/>
    </location>
    <ligand>
        <name>Zn(2+)</name>
        <dbReference type="ChEBI" id="CHEBI:29105"/>
        <label>2</label>
    </ligand>
</feature>
<dbReference type="Gene3D" id="1.10.287.110">
    <property type="entry name" value="DnaJ domain"/>
    <property type="match status" value="1"/>
</dbReference>
<dbReference type="OrthoDB" id="9779889at2"/>
<dbReference type="AlphaFoldDB" id="A0A975K4V4"/>
<dbReference type="GO" id="GO:0008270">
    <property type="term" value="F:zinc ion binding"/>
    <property type="evidence" value="ECO:0007669"/>
    <property type="project" value="UniProtKB-UniRule"/>
</dbReference>
<evidence type="ECO:0000256" key="4">
    <source>
        <dbReference type="ARBA" id="ARBA00022737"/>
    </source>
</evidence>
<dbReference type="PROSITE" id="PS51188">
    <property type="entry name" value="ZF_CR"/>
    <property type="match status" value="1"/>
</dbReference>
<dbReference type="NCBIfam" id="TIGR02349">
    <property type="entry name" value="DnaJ_bact"/>
    <property type="match status" value="1"/>
</dbReference>
<dbReference type="NCBIfam" id="NF008035">
    <property type="entry name" value="PRK10767.1"/>
    <property type="match status" value="1"/>
</dbReference>
<dbReference type="InterPro" id="IPR036869">
    <property type="entry name" value="J_dom_sf"/>
</dbReference>
<comment type="function">
    <text evidence="9 12">Participates actively in the response to hyperosmotic and heat shock by preventing the aggregation of stress-denatured proteins and by disaggregating proteins, also in an autonomous, DnaK-independent fashion. Unfolded proteins bind initially to DnaJ; upon interaction with the DnaJ-bound protein, DnaK hydrolyzes its bound ATP, resulting in the formation of a stable complex. GrpE releases ADP from DnaK; ATP binding to DnaK triggers the release of the substrate protein, thus completing the reaction cycle. Several rounds of ATP-dependent interactions between DnaJ, DnaK and GrpE are required for fully efficient folding. Also involved, together with DnaK and GrpE, in the DNA replication of plasmids through activation of initiation proteins.</text>
</comment>
<keyword evidence="3 12" id="KW-0479">Metal-binding</keyword>
<evidence type="ECO:0000256" key="9">
    <source>
        <dbReference type="ARBA" id="ARBA00053423"/>
    </source>
</evidence>
<dbReference type="PANTHER" id="PTHR43096">
    <property type="entry name" value="DNAJ HOMOLOG 1, MITOCHONDRIAL-RELATED"/>
    <property type="match status" value="1"/>
</dbReference>
<dbReference type="FunFam" id="1.10.287.110:FF:000034">
    <property type="entry name" value="Chaperone protein DnaJ"/>
    <property type="match status" value="1"/>
</dbReference>
<keyword evidence="16" id="KW-0560">Oxidoreductase</keyword>
<evidence type="ECO:0000256" key="10">
    <source>
        <dbReference type="ARBA" id="ARBA00061004"/>
    </source>
</evidence>
<feature type="binding site" evidence="12">
    <location>
        <position position="152"/>
    </location>
    <ligand>
        <name>Zn(2+)</name>
        <dbReference type="ChEBI" id="CHEBI:29105"/>
        <label>1</label>
    </ligand>
</feature>
<dbReference type="KEGG" id="spph:KFK14_16030"/>
<dbReference type="InterPro" id="IPR012724">
    <property type="entry name" value="DnaJ"/>
</dbReference>
<evidence type="ECO:0000259" key="14">
    <source>
        <dbReference type="PROSITE" id="PS50076"/>
    </source>
</evidence>
<evidence type="ECO:0000256" key="8">
    <source>
        <dbReference type="ARBA" id="ARBA00023186"/>
    </source>
</evidence>
<dbReference type="CDD" id="cd10747">
    <property type="entry name" value="DnaJ_C"/>
    <property type="match status" value="1"/>
</dbReference>
<dbReference type="GO" id="GO:0005737">
    <property type="term" value="C:cytoplasm"/>
    <property type="evidence" value="ECO:0007669"/>
    <property type="project" value="UniProtKB-SubCell"/>
</dbReference>
<feature type="binding site" evidence="12">
    <location>
        <position position="208"/>
    </location>
    <ligand>
        <name>Zn(2+)</name>
        <dbReference type="ChEBI" id="CHEBI:29105"/>
        <label>1</label>
    </ligand>
</feature>
<evidence type="ECO:0000259" key="15">
    <source>
        <dbReference type="PROSITE" id="PS51188"/>
    </source>
</evidence>
<sequence>MNTEIDFYELLEVERTADAGTIKSAYRRMAMKYHPDKTGGCADSEDKFKAVSEAYECLKDPQKRAAYDRFGHAAFKNGGGGGPGGFGAGGAGGFSDLGDIFETIFGQSGFGGGGRQQANRRGADLRYDMEITLEEAFAGKSTQIEIEVSENCEPCDGTGAQPGTKAKACMTCRGSGQVRAQQGFFVVERTCPSCHGAGQVIDSPCRSCRGEGRVDQHKTLEVNIPAGVDEGNRIRLSGKGEAGARGAPPGDLYIFLHIKRHPIFEREGNVLLCRAPVSFTTAALGGTIEVPGLDKQVHKIAIPAGIQSGKQLRQRGAGMPVLNSRGFGDMVIQVDVETPTKLTSRQRELLEAFRETETGDECPASTGFFSKLKDMFSD</sequence>
<dbReference type="FunFam" id="2.60.260.20:FF:000005">
    <property type="entry name" value="Chaperone protein dnaJ 1, mitochondrial"/>
    <property type="match status" value="1"/>
</dbReference>
<feature type="repeat" description="CXXCXGXG motif" evidence="12">
    <location>
        <begin position="205"/>
        <end position="212"/>
    </location>
</feature>
<evidence type="ECO:0000256" key="13">
    <source>
        <dbReference type="PROSITE-ProRule" id="PRU00546"/>
    </source>
</evidence>
<dbReference type="SMART" id="SM00271">
    <property type="entry name" value="DnaJ"/>
    <property type="match status" value="1"/>
</dbReference>
<keyword evidence="1 12" id="KW-0963">Cytoplasm</keyword>
<dbReference type="Proteomes" id="UP000681425">
    <property type="component" value="Chromosome"/>
</dbReference>
<keyword evidence="2 12" id="KW-0235">DNA replication</keyword>
<keyword evidence="7 12" id="KW-0346">Stress response</keyword>
<dbReference type="HAMAP" id="MF_01152">
    <property type="entry name" value="DnaJ"/>
    <property type="match status" value="1"/>
</dbReference>
<evidence type="ECO:0000256" key="7">
    <source>
        <dbReference type="ARBA" id="ARBA00023016"/>
    </source>
</evidence>
<dbReference type="SUPFAM" id="SSF46565">
    <property type="entry name" value="Chaperone J-domain"/>
    <property type="match status" value="1"/>
</dbReference>
<evidence type="ECO:0000313" key="17">
    <source>
        <dbReference type="Proteomes" id="UP000681425"/>
    </source>
</evidence>
<keyword evidence="6 12" id="KW-0862">Zinc</keyword>
<dbReference type="CDD" id="cd10719">
    <property type="entry name" value="DnaJ_zf"/>
    <property type="match status" value="1"/>
</dbReference>
<feature type="domain" description="CR-type" evidence="15">
    <location>
        <begin position="139"/>
        <end position="217"/>
    </location>
</feature>
<comment type="subunit">
    <text evidence="12">Homodimer.</text>
</comment>
<evidence type="ECO:0000256" key="3">
    <source>
        <dbReference type="ARBA" id="ARBA00022723"/>
    </source>
</evidence>
<dbReference type="PANTHER" id="PTHR43096:SF48">
    <property type="entry name" value="CHAPERONE PROTEIN DNAJ"/>
    <property type="match status" value="1"/>
</dbReference>
<dbReference type="Gene3D" id="2.10.230.10">
    <property type="entry name" value="Heat shock protein DnaJ, cysteine-rich domain"/>
    <property type="match status" value="1"/>
</dbReference>
<comment type="cofactor">
    <cofactor evidence="12">
        <name>Zn(2+)</name>
        <dbReference type="ChEBI" id="CHEBI:29105"/>
    </cofactor>
    <text evidence="12">Binds 2 Zn(2+) ions per monomer.</text>
</comment>
<feature type="domain" description="J" evidence="14">
    <location>
        <begin position="6"/>
        <end position="71"/>
    </location>
</feature>
<dbReference type="GO" id="GO:0005524">
    <property type="term" value="F:ATP binding"/>
    <property type="evidence" value="ECO:0007669"/>
    <property type="project" value="InterPro"/>
</dbReference>
<evidence type="ECO:0000256" key="6">
    <source>
        <dbReference type="ARBA" id="ARBA00022833"/>
    </source>
</evidence>
<evidence type="ECO:0000313" key="16">
    <source>
        <dbReference type="EMBL" id="QUT04547.1"/>
    </source>
</evidence>
<dbReference type="GO" id="GO:0009408">
    <property type="term" value="P:response to heat"/>
    <property type="evidence" value="ECO:0007669"/>
    <property type="project" value="InterPro"/>
</dbReference>
<reference evidence="16" key="1">
    <citation type="submission" date="2021-04" db="EMBL/GenBank/DDBJ databases">
        <title>Isolation of p-tert-butylphenol degrading bacteria Sphingobium phenoxybenzoativorans Tas13 from active sludge.</title>
        <authorList>
            <person name="Li Y."/>
        </authorList>
    </citation>
    <scope>NUCLEOTIDE SEQUENCE</scope>
    <source>
        <strain evidence="16">Tas13</strain>
    </source>
</reference>
<name>A0A975K4V4_9SPHN</name>
<keyword evidence="17" id="KW-1185">Reference proteome</keyword>
<feature type="repeat" description="CXXCXGXG motif" evidence="12">
    <location>
        <begin position="169"/>
        <end position="176"/>
    </location>
</feature>
<keyword evidence="5 12" id="KW-0863">Zinc-finger</keyword>
<keyword evidence="8 12" id="KW-0143">Chaperone</keyword>
<dbReference type="GO" id="GO:0042026">
    <property type="term" value="P:protein refolding"/>
    <property type="evidence" value="ECO:0007669"/>
    <property type="project" value="TreeGrafter"/>
</dbReference>
<dbReference type="FunFam" id="2.10.230.10:FF:000002">
    <property type="entry name" value="Molecular chaperone DnaJ"/>
    <property type="match status" value="1"/>
</dbReference>
<dbReference type="SUPFAM" id="SSF49493">
    <property type="entry name" value="HSP40/DnaJ peptide-binding domain"/>
    <property type="match status" value="2"/>
</dbReference>
<dbReference type="PRINTS" id="PR00625">
    <property type="entry name" value="JDOMAIN"/>
</dbReference>
<proteinExistence type="inferred from homology"/>
<dbReference type="PROSITE" id="PS50076">
    <property type="entry name" value="DNAJ_2"/>
    <property type="match status" value="1"/>
</dbReference>
<dbReference type="GO" id="GO:0051082">
    <property type="term" value="F:unfolded protein binding"/>
    <property type="evidence" value="ECO:0007669"/>
    <property type="project" value="UniProtKB-UniRule"/>
</dbReference>
<feature type="zinc finger region" description="CR-type" evidence="13">
    <location>
        <begin position="139"/>
        <end position="217"/>
    </location>
</feature>
<feature type="repeat" description="CXXCXGXG motif" evidence="12">
    <location>
        <begin position="152"/>
        <end position="159"/>
    </location>
</feature>
<dbReference type="Pfam" id="PF00226">
    <property type="entry name" value="DnaJ"/>
    <property type="match status" value="1"/>
</dbReference>
<accession>A0A975K4V4</accession>
<dbReference type="Gene3D" id="2.60.260.20">
    <property type="entry name" value="Urease metallochaperone UreE, N-terminal domain"/>
    <property type="match status" value="2"/>
</dbReference>
<comment type="subcellular location">
    <subcellularLocation>
        <location evidence="12">Cytoplasm</location>
    </subcellularLocation>
</comment>
<feature type="binding site" evidence="12">
    <location>
        <position position="205"/>
    </location>
    <ligand>
        <name>Zn(2+)</name>
        <dbReference type="ChEBI" id="CHEBI:29105"/>
        <label>1</label>
    </ligand>
</feature>
<dbReference type="InterPro" id="IPR001305">
    <property type="entry name" value="HSP_DnaJ_Cys-rich_dom"/>
</dbReference>
<dbReference type="CDD" id="cd06257">
    <property type="entry name" value="DnaJ"/>
    <property type="match status" value="1"/>
</dbReference>
<evidence type="ECO:0000256" key="1">
    <source>
        <dbReference type="ARBA" id="ARBA00022490"/>
    </source>
</evidence>
<comment type="domain">
    <text evidence="12">The J domain is necessary and sufficient to stimulate DnaK ATPase activity. Zinc center 1 plays an important role in the autonomous, DnaK-independent chaperone activity of DnaJ. Zinc center 2 is essential for interaction with DnaK and for DnaJ activity.</text>
</comment>
<dbReference type="RefSeq" id="WP_070156140.1">
    <property type="nucleotide sequence ID" value="NZ_CP073910.1"/>
</dbReference>
<comment type="similarity">
    <text evidence="10 12">Belongs to the DnaJ family.</text>
</comment>
<feature type="binding site" evidence="12">
    <location>
        <position position="169"/>
    </location>
    <ligand>
        <name>Zn(2+)</name>
        <dbReference type="ChEBI" id="CHEBI:29105"/>
        <label>2</label>
    </ligand>
</feature>